<keyword evidence="3" id="KW-0574">Periplasm</keyword>
<reference evidence="4 5" key="1">
    <citation type="submission" date="2020-08" db="EMBL/GenBank/DDBJ databases">
        <title>Genomic Encyclopedia of Type Strains, Phase IV (KMG-IV): sequencing the most valuable type-strain genomes for metagenomic binning, comparative biology and taxonomic classification.</title>
        <authorList>
            <person name="Goeker M."/>
        </authorList>
    </citation>
    <scope>NUCLEOTIDE SEQUENCE [LARGE SCALE GENOMIC DNA]</scope>
    <source>
        <strain evidence="4 5">DSM 5895</strain>
    </source>
</reference>
<dbReference type="PANTHER" id="PTHR43649">
    <property type="entry name" value="ARABINOSE-BINDING PROTEIN-RELATED"/>
    <property type="match status" value="1"/>
</dbReference>
<evidence type="ECO:0000313" key="4">
    <source>
        <dbReference type="EMBL" id="MBB3773450.1"/>
    </source>
</evidence>
<dbReference type="PROSITE" id="PS51318">
    <property type="entry name" value="TAT"/>
    <property type="match status" value="1"/>
</dbReference>
<dbReference type="AlphaFoldDB" id="A0A839ZEY3"/>
<dbReference type="InterPro" id="IPR050490">
    <property type="entry name" value="Bact_solute-bd_prot1"/>
</dbReference>
<dbReference type="RefSeq" id="WP_183191593.1">
    <property type="nucleotide sequence ID" value="NZ_JACICD010000011.1"/>
</dbReference>
<dbReference type="Gene3D" id="3.40.190.10">
    <property type="entry name" value="Periplasmic binding protein-like II"/>
    <property type="match status" value="1"/>
</dbReference>
<sequence>MNTKSEITDSTLLRPSRRGFLAGAAALAATPFVPARPALAKPVEIVHWSWLAASDGEVWAKMIDAFNTAHASQGIKIRMEIVPEEQYTTKILAAVASGKAPDFGWGTAGKEAALARDEVIVPLDDLAKAAGLDLPDFSAASIQASRYPKYGNGLFMVPMDLMSLQPLLNLAIAKEAGLDGSKPPTDAASLMEWAKAMTKTEGGKVTRSGIMMTGSGVQPTVTWGIVAAQMGFRRASDDLKTAAVNPDAGKAAMQWVLDLFDKQKVSTRDVTDRYKAFGTGQGGIFWTGPWTLNGYLGQKLDFTAALFPNIGGTRRTYSEIGGLELYAQGDKGRYEATMQAVKWLSDNSFLWTTVGRGASPRTSILSRPDYKTAGAPWSVRGPFVEGMSFATEGEIPVVAGPDFTIYSGGNFLAKTLDGVWAGKTSIDQAMAQIQETWQRGLDEG</sequence>
<gene>
    <name evidence="4" type="ORF">FHS55_004087</name>
</gene>
<accession>A0A839ZEY3</accession>
<comment type="caution">
    <text evidence="4">The sequence shown here is derived from an EMBL/GenBank/DDBJ whole genome shotgun (WGS) entry which is preliminary data.</text>
</comment>
<evidence type="ECO:0000256" key="1">
    <source>
        <dbReference type="ARBA" id="ARBA00004418"/>
    </source>
</evidence>
<dbReference type="SUPFAM" id="SSF53850">
    <property type="entry name" value="Periplasmic binding protein-like II"/>
    <property type="match status" value="1"/>
</dbReference>
<dbReference type="PANTHER" id="PTHR43649:SF12">
    <property type="entry name" value="DIACETYLCHITOBIOSE BINDING PROTEIN DASA"/>
    <property type="match status" value="1"/>
</dbReference>
<keyword evidence="5" id="KW-1185">Reference proteome</keyword>
<evidence type="ECO:0000313" key="5">
    <source>
        <dbReference type="Proteomes" id="UP000533469"/>
    </source>
</evidence>
<dbReference type="EMBL" id="JACICD010000011">
    <property type="protein sequence ID" value="MBB3773450.1"/>
    <property type="molecule type" value="Genomic_DNA"/>
</dbReference>
<comment type="similarity">
    <text evidence="2">Belongs to the bacterial solute-binding protein 1 family.</text>
</comment>
<evidence type="ECO:0000256" key="3">
    <source>
        <dbReference type="ARBA" id="ARBA00022764"/>
    </source>
</evidence>
<protein>
    <submittedName>
        <fullName evidence="4">ABC-type glycerol-3-phosphate transport system substrate-binding protein</fullName>
    </submittedName>
</protein>
<comment type="subcellular location">
    <subcellularLocation>
        <location evidence="1">Periplasm</location>
    </subcellularLocation>
</comment>
<dbReference type="Pfam" id="PF13416">
    <property type="entry name" value="SBP_bac_8"/>
    <property type="match status" value="1"/>
</dbReference>
<dbReference type="InterPro" id="IPR006311">
    <property type="entry name" value="TAT_signal"/>
</dbReference>
<dbReference type="Proteomes" id="UP000533469">
    <property type="component" value="Unassembled WGS sequence"/>
</dbReference>
<organism evidence="4 5">
    <name type="scientific">Ancylobacter tetraedralis</name>
    <dbReference type="NCBI Taxonomy" id="217068"/>
    <lineage>
        <taxon>Bacteria</taxon>
        <taxon>Pseudomonadati</taxon>
        <taxon>Pseudomonadota</taxon>
        <taxon>Alphaproteobacteria</taxon>
        <taxon>Hyphomicrobiales</taxon>
        <taxon>Xanthobacteraceae</taxon>
        <taxon>Ancylobacter</taxon>
    </lineage>
</organism>
<proteinExistence type="inferred from homology"/>
<dbReference type="InterPro" id="IPR006059">
    <property type="entry name" value="SBP"/>
</dbReference>
<evidence type="ECO:0000256" key="2">
    <source>
        <dbReference type="ARBA" id="ARBA00008520"/>
    </source>
</evidence>
<name>A0A839ZEY3_9HYPH</name>
<dbReference type="GO" id="GO:0042597">
    <property type="term" value="C:periplasmic space"/>
    <property type="evidence" value="ECO:0007669"/>
    <property type="project" value="UniProtKB-SubCell"/>
</dbReference>